<feature type="transmembrane region" description="Helical" evidence="2">
    <location>
        <begin position="214"/>
        <end position="232"/>
    </location>
</feature>
<dbReference type="AlphaFoldDB" id="A0AAU9IJD5"/>
<feature type="transmembrane region" description="Helical" evidence="2">
    <location>
        <begin position="22"/>
        <end position="39"/>
    </location>
</feature>
<feature type="domain" description="Potassium channel" evidence="3">
    <location>
        <begin position="221"/>
        <end position="298"/>
    </location>
</feature>
<reference evidence="4" key="1">
    <citation type="submission" date="2021-09" db="EMBL/GenBank/DDBJ databases">
        <authorList>
            <consortium name="AG Swart"/>
            <person name="Singh M."/>
            <person name="Singh A."/>
            <person name="Seah K."/>
            <person name="Emmerich C."/>
        </authorList>
    </citation>
    <scope>NUCLEOTIDE SEQUENCE</scope>
    <source>
        <strain evidence="4">ATCC30299</strain>
    </source>
</reference>
<dbReference type="PRINTS" id="PR00169">
    <property type="entry name" value="KCHANNEL"/>
</dbReference>
<comment type="caution">
    <text evidence="4">The sequence shown here is derived from an EMBL/GenBank/DDBJ whole genome shotgun (WGS) entry which is preliminary data.</text>
</comment>
<keyword evidence="2" id="KW-0472">Membrane</keyword>
<gene>
    <name evidence="4" type="ORF">BSTOLATCC_MIC11568</name>
</gene>
<keyword evidence="5" id="KW-1185">Reference proteome</keyword>
<protein>
    <recommendedName>
        <fullName evidence="3">Potassium channel domain-containing protein</fullName>
    </recommendedName>
</protein>
<evidence type="ECO:0000259" key="3">
    <source>
        <dbReference type="Pfam" id="PF07885"/>
    </source>
</evidence>
<feature type="transmembrane region" description="Helical" evidence="2">
    <location>
        <begin position="252"/>
        <end position="271"/>
    </location>
</feature>
<dbReference type="Proteomes" id="UP001162131">
    <property type="component" value="Unassembled WGS sequence"/>
</dbReference>
<evidence type="ECO:0000256" key="1">
    <source>
        <dbReference type="SAM" id="Coils"/>
    </source>
</evidence>
<feature type="transmembrane region" description="Helical" evidence="2">
    <location>
        <begin position="153"/>
        <end position="174"/>
    </location>
</feature>
<name>A0AAU9IJD5_9CILI</name>
<feature type="transmembrane region" description="Helical" evidence="2">
    <location>
        <begin position="78"/>
        <end position="98"/>
    </location>
</feature>
<evidence type="ECO:0000313" key="4">
    <source>
        <dbReference type="EMBL" id="CAG9314567.1"/>
    </source>
</evidence>
<dbReference type="GO" id="GO:0016020">
    <property type="term" value="C:membrane"/>
    <property type="evidence" value="ECO:0007669"/>
    <property type="project" value="InterPro"/>
</dbReference>
<keyword evidence="2" id="KW-0812">Transmembrane</keyword>
<dbReference type="GO" id="GO:0016286">
    <property type="term" value="F:small conductance calcium-activated potassium channel activity"/>
    <property type="evidence" value="ECO:0007669"/>
    <property type="project" value="InterPro"/>
</dbReference>
<feature type="coiled-coil region" evidence="1">
    <location>
        <begin position="415"/>
        <end position="452"/>
    </location>
</feature>
<feature type="transmembrane region" description="Helical" evidence="2">
    <location>
        <begin position="278"/>
        <end position="300"/>
    </location>
</feature>
<dbReference type="Pfam" id="PF07885">
    <property type="entry name" value="Ion_trans_2"/>
    <property type="match status" value="1"/>
</dbReference>
<dbReference type="InterPro" id="IPR013099">
    <property type="entry name" value="K_chnl_dom"/>
</dbReference>
<organism evidence="4 5">
    <name type="scientific">Blepharisma stoltei</name>
    <dbReference type="NCBI Taxonomy" id="1481888"/>
    <lineage>
        <taxon>Eukaryota</taxon>
        <taxon>Sar</taxon>
        <taxon>Alveolata</taxon>
        <taxon>Ciliophora</taxon>
        <taxon>Postciliodesmatophora</taxon>
        <taxon>Heterotrichea</taxon>
        <taxon>Heterotrichida</taxon>
        <taxon>Blepharismidae</taxon>
        <taxon>Blepharisma</taxon>
    </lineage>
</organism>
<dbReference type="PANTHER" id="PTHR10153">
    <property type="entry name" value="SMALL CONDUCTANCE CALCIUM-ACTIVATED POTASSIUM CHANNEL"/>
    <property type="match status" value="1"/>
</dbReference>
<accession>A0AAU9IJD5</accession>
<keyword evidence="2" id="KW-1133">Transmembrane helix</keyword>
<proteinExistence type="predicted"/>
<evidence type="ECO:0000256" key="2">
    <source>
        <dbReference type="SAM" id="Phobius"/>
    </source>
</evidence>
<feature type="transmembrane region" description="Helical" evidence="2">
    <location>
        <begin position="119"/>
        <end position="141"/>
    </location>
</feature>
<sequence length="459" mass="52837">MEFIFITDNQNRSLRKKIETKLKINDLLAMILGLFGVILEYEEYELFYGDVKLDTDSSGNSIFTGTDDQYVETTTITVLRIIIGISSFLLALTIFNHYRLRLHFYKAKQKVDSYDTLKSSGLLIPMICEMVYCMIFCPPGFNWVFTFEQLGGYVDYAFDMLVLIVMLGRVYLIWRIAANYSSWNDEKAEEICNSCLCEGGVNFAIKAELKERPYTVVSIVLLLSILTFGVALRTAERPFMKVSLKNWDYMWNGMWCIVITMTTVGYGDFFPSTHLGRLIDVIACFWGTFLVSLMVVSLTISSEFTPQERKAYDKIKRDESEEDIKVKAINAIKCAIKLRIFLKKNPYASEKQKARLTNKFKNALIEYRTNKRNLVASEQDAPIEYILAKLNDKVSFGLERIKNDCHVYKTLLARLDSAEINQVSLQNDIKTLEALNSRVLSKLEMIKKLQDDPEPKKAF</sequence>
<dbReference type="EMBL" id="CAJZBQ010000012">
    <property type="protein sequence ID" value="CAG9314567.1"/>
    <property type="molecule type" value="Genomic_DNA"/>
</dbReference>
<evidence type="ECO:0000313" key="5">
    <source>
        <dbReference type="Proteomes" id="UP001162131"/>
    </source>
</evidence>
<dbReference type="SUPFAM" id="SSF81324">
    <property type="entry name" value="Voltage-gated potassium channels"/>
    <property type="match status" value="1"/>
</dbReference>
<dbReference type="Gene3D" id="1.10.287.70">
    <property type="match status" value="1"/>
</dbReference>
<dbReference type="InterPro" id="IPR015449">
    <property type="entry name" value="K_chnl_Ca-activ_SK"/>
</dbReference>
<keyword evidence="1" id="KW-0175">Coiled coil</keyword>